<keyword evidence="3" id="KW-1185">Reference proteome</keyword>
<gene>
    <name evidence="2" type="ORF">NVS32_04705</name>
</gene>
<protein>
    <recommendedName>
        <fullName evidence="4">XRE family transcriptional regulator</fullName>
    </recommendedName>
</protein>
<accession>A0ABT1Z7Q9</accession>
<feature type="region of interest" description="Disordered" evidence="1">
    <location>
        <begin position="72"/>
        <end position="92"/>
    </location>
</feature>
<evidence type="ECO:0000313" key="3">
    <source>
        <dbReference type="Proteomes" id="UP001204320"/>
    </source>
</evidence>
<evidence type="ECO:0000313" key="2">
    <source>
        <dbReference type="EMBL" id="MCR9036246.1"/>
    </source>
</evidence>
<dbReference type="Proteomes" id="UP001204320">
    <property type="component" value="Unassembled WGS sequence"/>
</dbReference>
<name>A0ABT1Z7Q9_9ACTN</name>
<feature type="region of interest" description="Disordered" evidence="1">
    <location>
        <begin position="211"/>
        <end position="231"/>
    </location>
</feature>
<dbReference type="EMBL" id="JANSKA010000003">
    <property type="protein sequence ID" value="MCR9036246.1"/>
    <property type="molecule type" value="Genomic_DNA"/>
</dbReference>
<comment type="caution">
    <text evidence="2">The sequence shown here is derived from an EMBL/GenBank/DDBJ whole genome shotgun (WGS) entry which is preliminary data.</text>
</comment>
<evidence type="ECO:0008006" key="4">
    <source>
        <dbReference type="Google" id="ProtNLM"/>
    </source>
</evidence>
<evidence type="ECO:0000256" key="1">
    <source>
        <dbReference type="SAM" id="MobiDB-lite"/>
    </source>
</evidence>
<proteinExistence type="predicted"/>
<organism evidence="2 3">
    <name type="scientific">Tractidigestivibacter montrealensis</name>
    <dbReference type="NCBI Taxonomy" id="2972466"/>
    <lineage>
        <taxon>Bacteria</taxon>
        <taxon>Bacillati</taxon>
        <taxon>Actinomycetota</taxon>
        <taxon>Coriobacteriia</taxon>
        <taxon>Coriobacteriales</taxon>
        <taxon>Atopobiaceae</taxon>
        <taxon>Tractidigestivibacter</taxon>
    </lineage>
</organism>
<sequence length="245" mass="27293">MDTNSCVHHMLDKAGLSPNAACQSMGRANGYVDQSLKRRGGIGAPTLAEIAQACGYELQLVGRGETLRIDPAPASEAENTQKTPRKGSFPLFGNPSVTWDPFRDGQELLAITEPYESPTFYHVGQHEDGSWHVLSVEKHDYAQEGEESLEAQLARVRKMRRLQPGDKGRGEVIDSLLHYVYDESPEAKAKAEERWKRNQAEAVRILAEAKNAKYKKPERPPVERKPSKKGPKFFTGLFITFGGDK</sequence>
<reference evidence="2 3" key="1">
    <citation type="submission" date="2022-08" db="EMBL/GenBank/DDBJ databases">
        <title>Tractidigestivibacter montrealensis type strain KD21.</title>
        <authorList>
            <person name="Diop K."/>
            <person name="Richard C."/>
            <person name="Routy B."/>
        </authorList>
    </citation>
    <scope>NUCLEOTIDE SEQUENCE [LARGE SCALE GENOMIC DNA]</scope>
    <source>
        <strain evidence="2 3">KD21</strain>
    </source>
</reference>
<feature type="compositionally biased region" description="Basic and acidic residues" evidence="1">
    <location>
        <begin position="215"/>
        <end position="225"/>
    </location>
</feature>
<dbReference type="RefSeq" id="WP_258498914.1">
    <property type="nucleotide sequence ID" value="NZ_JANSKA010000003.1"/>
</dbReference>